<dbReference type="EMBL" id="CP043329">
    <property type="protein sequence ID" value="QEK52422.1"/>
    <property type="molecule type" value="Genomic_DNA"/>
</dbReference>
<keyword evidence="3" id="KW-0597">Phosphoprotein</keyword>
<dbReference type="InterPro" id="IPR004358">
    <property type="entry name" value="Sig_transdc_His_kin-like_C"/>
</dbReference>
<evidence type="ECO:0000256" key="2">
    <source>
        <dbReference type="ARBA" id="ARBA00012438"/>
    </source>
</evidence>
<dbReference type="InterPro" id="IPR050736">
    <property type="entry name" value="Sensor_HK_Regulatory"/>
</dbReference>
<dbReference type="SUPFAM" id="SSF55874">
    <property type="entry name" value="ATPase domain of HSP90 chaperone/DNA topoisomerase II/histidine kinase"/>
    <property type="match status" value="1"/>
</dbReference>
<keyword evidence="4" id="KW-0808">Transferase</keyword>
<comment type="catalytic activity">
    <reaction evidence="1">
        <text>ATP + protein L-histidine = ADP + protein N-phospho-L-histidine.</text>
        <dbReference type="EC" id="2.7.13.3"/>
    </reaction>
</comment>
<dbReference type="SMART" id="SM00387">
    <property type="entry name" value="HATPase_c"/>
    <property type="match status" value="1"/>
</dbReference>
<dbReference type="PROSITE" id="PS50109">
    <property type="entry name" value="HIS_KIN"/>
    <property type="match status" value="1"/>
</dbReference>
<evidence type="ECO:0000256" key="5">
    <source>
        <dbReference type="ARBA" id="ARBA00022777"/>
    </source>
</evidence>
<reference evidence="9 10" key="1">
    <citation type="submission" date="2019-08" db="EMBL/GenBank/DDBJ databases">
        <title>Pedobacter sp. nov., isolated from Han river, South Korea.</title>
        <authorList>
            <person name="Lee D.-H."/>
            <person name="Kim Y.-S."/>
            <person name="Hwang E.-M."/>
            <person name="Le Tran T.C."/>
            <person name="Cha C.-J."/>
        </authorList>
    </citation>
    <scope>NUCLEOTIDE SEQUENCE [LARGE SCALE GENOMIC DNA]</scope>
    <source>
        <strain evidence="9 10">CJ43</strain>
    </source>
</reference>
<feature type="transmembrane region" description="Helical" evidence="7">
    <location>
        <begin position="30"/>
        <end position="48"/>
    </location>
</feature>
<dbReference type="CDD" id="cd00082">
    <property type="entry name" value="HisKA"/>
    <property type="match status" value="1"/>
</dbReference>
<evidence type="ECO:0000256" key="7">
    <source>
        <dbReference type="SAM" id="Phobius"/>
    </source>
</evidence>
<dbReference type="InterPro" id="IPR005467">
    <property type="entry name" value="His_kinase_dom"/>
</dbReference>
<dbReference type="Pfam" id="PF02518">
    <property type="entry name" value="HATPase_c"/>
    <property type="match status" value="1"/>
</dbReference>
<dbReference type="InterPro" id="IPR036097">
    <property type="entry name" value="HisK_dim/P_sf"/>
</dbReference>
<sequence length="434" mass="49947">MQNFIKQDKFSSFWSWWVGENLNLSLESRIFHSFSLIVITALILITPINYFNNLIPSFLLTLEIFLIQCLTYGISRFRNKFTLAIDISAININLILAVNYFYNGGINSPSLLLYAVSLFLLLSISRLNKLPYWLIVNVVCVTVIATLEYYYGEDMVTPYVNEESRLLDMFATYIISLALIYIGTLYLKKSYIAQKKIVLEKAEALKVLNDEKDKIFSIISHDLRTPLANIQQYLEIANTVELTDEERKVIRTDLLDLTKNSLELLNNLLHWSKNQMEGNIVNKRYILIEEELTLTFNFLKSFAKKKDITLEVILEEKISIYADVDMLKLILRNLIHNAIKFTPTGGIIYVNMVTEKDAYLISVADKGMGIKKEEQDAIFTLSTKTNYGTHKEKGTGLGLMLCKEFAEMQGGKIWFTSKEQEGTTFYLTFPKMES</sequence>
<organism evidence="9 10">
    <name type="scientific">Pedobacter aquae</name>
    <dbReference type="NCBI Taxonomy" id="2605747"/>
    <lineage>
        <taxon>Bacteria</taxon>
        <taxon>Pseudomonadati</taxon>
        <taxon>Bacteroidota</taxon>
        <taxon>Sphingobacteriia</taxon>
        <taxon>Sphingobacteriales</taxon>
        <taxon>Sphingobacteriaceae</taxon>
        <taxon>Pedobacter</taxon>
    </lineage>
</organism>
<keyword evidence="7" id="KW-1133">Transmembrane helix</keyword>
<keyword evidence="10" id="KW-1185">Reference proteome</keyword>
<dbReference type="InterPro" id="IPR036890">
    <property type="entry name" value="HATPase_C_sf"/>
</dbReference>
<dbReference type="AlphaFoldDB" id="A0A5C0VKM8"/>
<dbReference type="KEGG" id="pej:FYC62_12735"/>
<proteinExistence type="predicted"/>
<gene>
    <name evidence="9" type="ORF">FYC62_12735</name>
</gene>
<dbReference type="PRINTS" id="PR00344">
    <property type="entry name" value="BCTRLSENSOR"/>
</dbReference>
<dbReference type="Proteomes" id="UP000323653">
    <property type="component" value="Chromosome"/>
</dbReference>
<feature type="transmembrane region" description="Helical" evidence="7">
    <location>
        <begin position="54"/>
        <end position="74"/>
    </location>
</feature>
<keyword evidence="6" id="KW-0902">Two-component regulatory system</keyword>
<dbReference type="PANTHER" id="PTHR43711:SF26">
    <property type="entry name" value="SENSOR HISTIDINE KINASE RCSC"/>
    <property type="match status" value="1"/>
</dbReference>
<feature type="transmembrane region" description="Helical" evidence="7">
    <location>
        <begin position="81"/>
        <end position="102"/>
    </location>
</feature>
<protein>
    <recommendedName>
        <fullName evidence="2">histidine kinase</fullName>
        <ecNumber evidence="2">2.7.13.3</ecNumber>
    </recommendedName>
</protein>
<dbReference type="SUPFAM" id="SSF47384">
    <property type="entry name" value="Homodimeric domain of signal transducing histidine kinase"/>
    <property type="match status" value="1"/>
</dbReference>
<dbReference type="EC" id="2.7.13.3" evidence="2"/>
<dbReference type="Pfam" id="PF00512">
    <property type="entry name" value="HisKA"/>
    <property type="match status" value="1"/>
</dbReference>
<feature type="transmembrane region" description="Helical" evidence="7">
    <location>
        <begin position="132"/>
        <end position="150"/>
    </location>
</feature>
<dbReference type="PANTHER" id="PTHR43711">
    <property type="entry name" value="TWO-COMPONENT HISTIDINE KINASE"/>
    <property type="match status" value="1"/>
</dbReference>
<keyword evidence="5 9" id="KW-0418">Kinase</keyword>
<name>A0A5C0VKM8_9SPHI</name>
<evidence type="ECO:0000256" key="4">
    <source>
        <dbReference type="ARBA" id="ARBA00022679"/>
    </source>
</evidence>
<evidence type="ECO:0000313" key="10">
    <source>
        <dbReference type="Proteomes" id="UP000323653"/>
    </source>
</evidence>
<dbReference type="FunFam" id="3.30.565.10:FF:000006">
    <property type="entry name" value="Sensor histidine kinase WalK"/>
    <property type="match status" value="1"/>
</dbReference>
<dbReference type="Gene3D" id="1.10.287.130">
    <property type="match status" value="1"/>
</dbReference>
<evidence type="ECO:0000259" key="8">
    <source>
        <dbReference type="PROSITE" id="PS50109"/>
    </source>
</evidence>
<accession>A0A5C0VKM8</accession>
<evidence type="ECO:0000313" key="9">
    <source>
        <dbReference type="EMBL" id="QEK52422.1"/>
    </source>
</evidence>
<evidence type="ECO:0000256" key="3">
    <source>
        <dbReference type="ARBA" id="ARBA00022553"/>
    </source>
</evidence>
<dbReference type="InterPro" id="IPR003594">
    <property type="entry name" value="HATPase_dom"/>
</dbReference>
<evidence type="ECO:0000256" key="1">
    <source>
        <dbReference type="ARBA" id="ARBA00000085"/>
    </source>
</evidence>
<feature type="domain" description="Histidine kinase" evidence="8">
    <location>
        <begin position="218"/>
        <end position="433"/>
    </location>
</feature>
<feature type="transmembrane region" description="Helical" evidence="7">
    <location>
        <begin position="108"/>
        <end position="125"/>
    </location>
</feature>
<dbReference type="Gene3D" id="3.30.565.10">
    <property type="entry name" value="Histidine kinase-like ATPase, C-terminal domain"/>
    <property type="match status" value="1"/>
</dbReference>
<keyword evidence="7" id="KW-0472">Membrane</keyword>
<dbReference type="InterPro" id="IPR003661">
    <property type="entry name" value="HisK_dim/P_dom"/>
</dbReference>
<feature type="transmembrane region" description="Helical" evidence="7">
    <location>
        <begin position="170"/>
        <end position="187"/>
    </location>
</feature>
<keyword evidence="7" id="KW-0812">Transmembrane</keyword>
<dbReference type="RefSeq" id="WP_149075211.1">
    <property type="nucleotide sequence ID" value="NZ_CP043329.1"/>
</dbReference>
<dbReference type="GO" id="GO:0000155">
    <property type="term" value="F:phosphorelay sensor kinase activity"/>
    <property type="evidence" value="ECO:0007669"/>
    <property type="project" value="InterPro"/>
</dbReference>
<evidence type="ECO:0000256" key="6">
    <source>
        <dbReference type="ARBA" id="ARBA00023012"/>
    </source>
</evidence>
<dbReference type="SMART" id="SM00388">
    <property type="entry name" value="HisKA"/>
    <property type="match status" value="1"/>
</dbReference>